<gene>
    <name evidence="2" type="ORF">ACGFYS_09930</name>
</gene>
<dbReference type="Gene3D" id="1.10.10.60">
    <property type="entry name" value="Homeodomain-like"/>
    <property type="match status" value="1"/>
</dbReference>
<proteinExistence type="predicted"/>
<evidence type="ECO:0000259" key="1">
    <source>
        <dbReference type="Pfam" id="PF12728"/>
    </source>
</evidence>
<dbReference type="InterPro" id="IPR041657">
    <property type="entry name" value="HTH_17"/>
</dbReference>
<dbReference type="Pfam" id="PF12728">
    <property type="entry name" value="HTH_17"/>
    <property type="match status" value="1"/>
</dbReference>
<dbReference type="Proteomes" id="UP001604282">
    <property type="component" value="Unassembled WGS sequence"/>
</dbReference>
<evidence type="ECO:0000313" key="2">
    <source>
        <dbReference type="EMBL" id="MFG3189250.1"/>
    </source>
</evidence>
<accession>A0ABW7BNZ7</accession>
<protein>
    <submittedName>
        <fullName evidence="2">Helix-turn-helix domain-containing protein</fullName>
    </submittedName>
</protein>
<evidence type="ECO:0000313" key="3">
    <source>
        <dbReference type="Proteomes" id="UP001604282"/>
    </source>
</evidence>
<reference evidence="2 3" key="1">
    <citation type="submission" date="2024-10" db="EMBL/GenBank/DDBJ databases">
        <title>The Natural Products Discovery Center: Release of the First 8490 Sequenced Strains for Exploring Actinobacteria Biosynthetic Diversity.</title>
        <authorList>
            <person name="Kalkreuter E."/>
            <person name="Kautsar S.A."/>
            <person name="Yang D."/>
            <person name="Bader C.D."/>
            <person name="Teijaro C.N."/>
            <person name="Fluegel L."/>
            <person name="Davis C.M."/>
            <person name="Simpson J.R."/>
            <person name="Lauterbach L."/>
            <person name="Steele A.D."/>
            <person name="Gui C."/>
            <person name="Meng S."/>
            <person name="Li G."/>
            <person name="Viehrig K."/>
            <person name="Ye F."/>
            <person name="Su P."/>
            <person name="Kiefer A.F."/>
            <person name="Nichols A."/>
            <person name="Cepeda A.J."/>
            <person name="Yan W."/>
            <person name="Fan B."/>
            <person name="Jiang Y."/>
            <person name="Adhikari A."/>
            <person name="Zheng C.-J."/>
            <person name="Schuster L."/>
            <person name="Cowan T.M."/>
            <person name="Smanski M.J."/>
            <person name="Chevrette M.G."/>
            <person name="De Carvalho L.P.S."/>
            <person name="Shen B."/>
        </authorList>
    </citation>
    <scope>NUCLEOTIDE SEQUENCE [LARGE SCALE GENOMIC DNA]</scope>
    <source>
        <strain evidence="2 3">NPDC048229</strain>
    </source>
</reference>
<dbReference type="EMBL" id="JBICZW010000005">
    <property type="protein sequence ID" value="MFG3189250.1"/>
    <property type="molecule type" value="Genomic_DNA"/>
</dbReference>
<organism evidence="2 3">
    <name type="scientific">Streptomyces omiyaensis</name>
    <dbReference type="NCBI Taxonomy" id="68247"/>
    <lineage>
        <taxon>Bacteria</taxon>
        <taxon>Bacillati</taxon>
        <taxon>Actinomycetota</taxon>
        <taxon>Actinomycetes</taxon>
        <taxon>Kitasatosporales</taxon>
        <taxon>Streptomycetaceae</taxon>
        <taxon>Streptomyces</taxon>
    </lineage>
</organism>
<comment type="caution">
    <text evidence="2">The sequence shown here is derived from an EMBL/GenBank/DDBJ whole genome shotgun (WGS) entry which is preliminary data.</text>
</comment>
<sequence length="67" mass="7364">MSHSPTLEEVRKWPATCEVTKAAQALGISRAKLYAQIKSGDEPVKVLRFGRSVRVITADLVRLLEAA</sequence>
<feature type="domain" description="Helix-turn-helix" evidence="1">
    <location>
        <begin position="19"/>
        <end position="66"/>
    </location>
</feature>
<keyword evidence="3" id="KW-1185">Reference proteome</keyword>
<dbReference type="RefSeq" id="WP_392880819.1">
    <property type="nucleotide sequence ID" value="NZ_JBICZW010000005.1"/>
</dbReference>
<name>A0ABW7BNZ7_9ACTN</name>